<accession>A0ABD2HU79</accession>
<evidence type="ECO:0000313" key="3">
    <source>
        <dbReference type="EMBL" id="KAL3071944.1"/>
    </source>
</evidence>
<gene>
    <name evidence="3" type="ORF">niasHT_035814</name>
</gene>
<comment type="caution">
    <text evidence="3">The sequence shown here is derived from an EMBL/GenBank/DDBJ whole genome shotgun (WGS) entry which is preliminary data.</text>
</comment>
<feature type="region of interest" description="Disordered" evidence="2">
    <location>
        <begin position="450"/>
        <end position="477"/>
    </location>
</feature>
<sequence length="510" mass="57020">MTFCQALSCARTISACLGSHLHLILPSILSVLDDRKTEEKVRTSALDTLLELARRHSIEDYALPVMQTWLRCIGIKSQQPRLMELLGIIVRKWTQFSVYKENVNVALVQCRVEPMLCHEYQEQLALFQAPSYARQQQQKLNAVGGGGGVYQQQQGTFSASTSSPLFARQVSFLPPPPTQNGGTTTDTSPLPDAHNGIVGFFTRARRKQCGHVSSAQNAVIFPAWPSIWTNCVAFGRSNHCSRARIGSSGLALLRNQFIRQSPSYALRACAVLAEMCESLSKELFNAAFMSVWTELPEREQNELTNQLIDVLRHCPHAEPIQTILNLAEFMDHSEKAINKGPLPIKHRMLSESAEKTRAYAKALRYKEMEILSTRGNGEPNADDCQTMIMLFNKLNLEEGAAGIVQYAKRHNMEISGRWYEKLGEWEKALEMYQNDMTTLPDEQLSWKSISSHSEPQLLPTNREELDQSKPTTNAGLGDDAAVGSSTVYASNGLLCVQSTFMRPINFYASI</sequence>
<dbReference type="PANTHER" id="PTHR11139:SF9">
    <property type="entry name" value="SERINE_THREONINE-PROTEIN KINASE MTOR"/>
    <property type="match status" value="1"/>
</dbReference>
<protein>
    <recommendedName>
        <fullName evidence="5">Target of rapamycin</fullName>
    </recommendedName>
</protein>
<dbReference type="PANTHER" id="PTHR11139">
    <property type="entry name" value="ATAXIA TELANGIECTASIA MUTATED ATM -RELATED"/>
    <property type="match status" value="1"/>
</dbReference>
<dbReference type="PROSITE" id="PS50077">
    <property type="entry name" value="HEAT_REPEAT"/>
    <property type="match status" value="1"/>
</dbReference>
<evidence type="ECO:0008006" key="5">
    <source>
        <dbReference type="Google" id="ProtNLM"/>
    </source>
</evidence>
<dbReference type="AlphaFoldDB" id="A0ABD2HU79"/>
<reference evidence="3 4" key="1">
    <citation type="submission" date="2024-10" db="EMBL/GenBank/DDBJ databases">
        <authorList>
            <person name="Kim D."/>
        </authorList>
    </citation>
    <scope>NUCLEOTIDE SEQUENCE [LARGE SCALE GENOMIC DNA]</scope>
    <source>
        <strain evidence="3">BH-2024</strain>
    </source>
</reference>
<dbReference type="InterPro" id="IPR050517">
    <property type="entry name" value="DDR_Repair_Kinase"/>
</dbReference>
<name>A0ABD2HU79_9BILA</name>
<dbReference type="InterPro" id="IPR016024">
    <property type="entry name" value="ARM-type_fold"/>
</dbReference>
<dbReference type="EMBL" id="JBICBT010001352">
    <property type="protein sequence ID" value="KAL3071944.1"/>
    <property type="molecule type" value="Genomic_DNA"/>
</dbReference>
<keyword evidence="4" id="KW-1185">Reference proteome</keyword>
<dbReference type="Proteomes" id="UP001620626">
    <property type="component" value="Unassembled WGS sequence"/>
</dbReference>
<evidence type="ECO:0000256" key="1">
    <source>
        <dbReference type="PROSITE-ProRule" id="PRU00103"/>
    </source>
</evidence>
<dbReference type="SUPFAM" id="SSF48371">
    <property type="entry name" value="ARM repeat"/>
    <property type="match status" value="1"/>
</dbReference>
<proteinExistence type="predicted"/>
<evidence type="ECO:0000256" key="2">
    <source>
        <dbReference type="SAM" id="MobiDB-lite"/>
    </source>
</evidence>
<dbReference type="InterPro" id="IPR021133">
    <property type="entry name" value="HEAT_type_2"/>
</dbReference>
<organism evidence="3 4">
    <name type="scientific">Heterodera trifolii</name>
    <dbReference type="NCBI Taxonomy" id="157864"/>
    <lineage>
        <taxon>Eukaryota</taxon>
        <taxon>Metazoa</taxon>
        <taxon>Ecdysozoa</taxon>
        <taxon>Nematoda</taxon>
        <taxon>Chromadorea</taxon>
        <taxon>Rhabditida</taxon>
        <taxon>Tylenchina</taxon>
        <taxon>Tylenchomorpha</taxon>
        <taxon>Tylenchoidea</taxon>
        <taxon>Heteroderidae</taxon>
        <taxon>Heteroderinae</taxon>
        <taxon>Heterodera</taxon>
    </lineage>
</organism>
<feature type="repeat" description="HEAT" evidence="1">
    <location>
        <begin position="24"/>
        <end position="62"/>
    </location>
</feature>
<evidence type="ECO:0000313" key="4">
    <source>
        <dbReference type="Proteomes" id="UP001620626"/>
    </source>
</evidence>